<proteinExistence type="predicted"/>
<name>A0A074M639_9BACL</name>
<organism evidence="1 2">
    <name type="scientific">Tumebacillus flagellatus</name>
    <dbReference type="NCBI Taxonomy" id="1157490"/>
    <lineage>
        <taxon>Bacteria</taxon>
        <taxon>Bacillati</taxon>
        <taxon>Bacillota</taxon>
        <taxon>Bacilli</taxon>
        <taxon>Bacillales</taxon>
        <taxon>Alicyclobacillaceae</taxon>
        <taxon>Tumebacillus</taxon>
    </lineage>
</organism>
<reference evidence="1 2" key="1">
    <citation type="journal article" date="2013" name="Int. J. Syst. Evol. Microbiol.">
        <title>Tumebacillus flagellatus sp. nov., an alpha-amylase/pullulanase-producing bacterium isolated from cassava wastewater.</title>
        <authorList>
            <person name="Wang Q."/>
            <person name="Xie N."/>
            <person name="Qin Y."/>
            <person name="Shen N."/>
            <person name="Zhu J."/>
            <person name="Mi H."/>
            <person name="Huang R."/>
        </authorList>
    </citation>
    <scope>NUCLEOTIDE SEQUENCE [LARGE SCALE GENOMIC DNA]</scope>
    <source>
        <strain evidence="1 2">GST4</strain>
    </source>
</reference>
<evidence type="ECO:0000313" key="1">
    <source>
        <dbReference type="EMBL" id="KEO81477.1"/>
    </source>
</evidence>
<dbReference type="AlphaFoldDB" id="A0A074M639"/>
<dbReference type="Proteomes" id="UP000027931">
    <property type="component" value="Unassembled WGS sequence"/>
</dbReference>
<dbReference type="OrthoDB" id="2991070at2"/>
<dbReference type="eggNOG" id="ENOG5034CA2">
    <property type="taxonomic scope" value="Bacteria"/>
</dbReference>
<evidence type="ECO:0000313" key="2">
    <source>
        <dbReference type="Proteomes" id="UP000027931"/>
    </source>
</evidence>
<comment type="caution">
    <text evidence="1">The sequence shown here is derived from an EMBL/GenBank/DDBJ whole genome shotgun (WGS) entry which is preliminary data.</text>
</comment>
<dbReference type="RefSeq" id="WP_038093067.1">
    <property type="nucleotide sequence ID" value="NZ_JMIR01000037.1"/>
</dbReference>
<protein>
    <submittedName>
        <fullName evidence="1">Uncharacterized protein</fullName>
    </submittedName>
</protein>
<gene>
    <name evidence="1" type="ORF">EL26_20590</name>
</gene>
<keyword evidence="2" id="KW-1185">Reference proteome</keyword>
<dbReference type="EMBL" id="JMIR01000037">
    <property type="protein sequence ID" value="KEO81477.1"/>
    <property type="molecule type" value="Genomic_DNA"/>
</dbReference>
<dbReference type="STRING" id="1157490.EL26_20590"/>
<sequence length="193" mass="22175">MMVQDVWSLIGVDRKMTSESDKILTDIFLCYFKAIEDIMGVSVFGRQSFEEVLQEGLSIEGDYKHFWRWLDEFGAEKMNRIASLQVSNSDKTLDFLDSELYTLQTLLDEGEEALFVHSMVDSISELYRTLSQVSVTVEKLQEVVPHVLQGTFEWTLPPQVSMTHEFQPYMSMTSDWMSPTTMPADDQRASLCA</sequence>
<accession>A0A074M639</accession>